<dbReference type="AlphaFoldDB" id="C8XEE5"/>
<dbReference type="Gene3D" id="3.40.50.1820">
    <property type="entry name" value="alpha/beta hydrolase"/>
    <property type="match status" value="1"/>
</dbReference>
<dbReference type="InterPro" id="IPR000639">
    <property type="entry name" value="Epox_hydrolase-like"/>
</dbReference>
<dbReference type="Proteomes" id="UP000002218">
    <property type="component" value="Chromosome"/>
</dbReference>
<organism evidence="2 3">
    <name type="scientific">Nakamurella multipartita (strain ATCC 700099 / DSM 44233 / CIP 104796 / JCM 9543 / NBRC 105858 / Y-104)</name>
    <name type="common">Microsphaera multipartita</name>
    <dbReference type="NCBI Taxonomy" id="479431"/>
    <lineage>
        <taxon>Bacteria</taxon>
        <taxon>Bacillati</taxon>
        <taxon>Actinomycetota</taxon>
        <taxon>Actinomycetes</taxon>
        <taxon>Nakamurellales</taxon>
        <taxon>Nakamurellaceae</taxon>
        <taxon>Nakamurella</taxon>
    </lineage>
</organism>
<dbReference type="KEGG" id="nml:Namu_1402"/>
<dbReference type="HOGENOM" id="CLU_020336_13_2_11"/>
<dbReference type="Pfam" id="PF00561">
    <property type="entry name" value="Abhydrolase_1"/>
    <property type="match status" value="1"/>
</dbReference>
<dbReference type="STRING" id="479431.Namu_1402"/>
<name>C8XEE5_NAKMY</name>
<accession>C8XEE5</accession>
<dbReference type="PANTHER" id="PTHR43798">
    <property type="entry name" value="MONOACYLGLYCEROL LIPASE"/>
    <property type="match status" value="1"/>
</dbReference>
<dbReference type="eggNOG" id="COG0596">
    <property type="taxonomic scope" value="Bacteria"/>
</dbReference>
<sequence length="298" mass="31741">MPEQTRFLELHGHRMALTDVGSGPSILLVHGMMSARTTWADQWDRLAADHRVLAPDLFGHGESDKPLGDYSLGAHAASLRDLLDALDVPSATVVGHSLGGGIAMQLAYLFPERVDRLVLVSSGGLGRDLNPLLRAATLPGSELVLPVLASGWLHGVGDSALRLWRRVGLPAVSPSSTQAWQSLTSLADADTRRAFLATSRSVIDAGGQTVSARSRLSGLTAREVLLIWGAGDRMIPSSHLEAARAELPHSRVEILPRSGHFPHLDEPDRFAAVLADFVRAPDRPAGEITAPAGPSRTS</sequence>
<dbReference type="PRINTS" id="PR00412">
    <property type="entry name" value="EPOXHYDRLASE"/>
</dbReference>
<keyword evidence="2" id="KW-0378">Hydrolase</keyword>
<dbReference type="InterPro" id="IPR029058">
    <property type="entry name" value="AB_hydrolase_fold"/>
</dbReference>
<reference evidence="3" key="1">
    <citation type="submission" date="2009-09" db="EMBL/GenBank/DDBJ databases">
        <title>The complete genome of Nakamurella multipartita DSM 44233.</title>
        <authorList>
            <consortium name="US DOE Joint Genome Institute (JGI-PGF)"/>
            <person name="Lucas S."/>
            <person name="Copeland A."/>
            <person name="Lapidus A."/>
            <person name="Glavina del Rio T."/>
            <person name="Dalin E."/>
            <person name="Tice H."/>
            <person name="Bruce D."/>
            <person name="Goodwin L."/>
            <person name="Pitluck S."/>
            <person name="Kyrpides N."/>
            <person name="Mavromatis K."/>
            <person name="Ivanova N."/>
            <person name="Ovchinnikova G."/>
            <person name="Sims D."/>
            <person name="Meincke L."/>
            <person name="Brettin T."/>
            <person name="Detter J.C."/>
            <person name="Han C."/>
            <person name="Larimer F."/>
            <person name="Land M."/>
            <person name="Hauser L."/>
            <person name="Markowitz V."/>
            <person name="Cheng J.-F."/>
            <person name="Hugenholtz P."/>
            <person name="Woyke T."/>
            <person name="Wu D."/>
            <person name="Klenk H.-P."/>
            <person name="Eisen J.A."/>
        </authorList>
    </citation>
    <scope>NUCLEOTIDE SEQUENCE [LARGE SCALE GENOMIC DNA]</scope>
    <source>
        <strain evidence="3">ATCC 700099 / DSM 44233 / CIP 104796 / JCM 9543 / NBRC 105858 / Y-104</strain>
    </source>
</reference>
<dbReference type="PRINTS" id="PR00111">
    <property type="entry name" value="ABHYDROLASE"/>
</dbReference>
<evidence type="ECO:0000259" key="1">
    <source>
        <dbReference type="Pfam" id="PF00561"/>
    </source>
</evidence>
<dbReference type="InterPro" id="IPR050266">
    <property type="entry name" value="AB_hydrolase_sf"/>
</dbReference>
<proteinExistence type="predicted"/>
<dbReference type="GO" id="GO:0016020">
    <property type="term" value="C:membrane"/>
    <property type="evidence" value="ECO:0007669"/>
    <property type="project" value="TreeGrafter"/>
</dbReference>
<dbReference type="OrthoDB" id="27092at2"/>
<keyword evidence="3" id="KW-1185">Reference proteome</keyword>
<dbReference type="SUPFAM" id="SSF53474">
    <property type="entry name" value="alpha/beta-Hydrolases"/>
    <property type="match status" value="1"/>
</dbReference>
<evidence type="ECO:0000313" key="2">
    <source>
        <dbReference type="EMBL" id="ACV77803.1"/>
    </source>
</evidence>
<feature type="domain" description="AB hydrolase-1" evidence="1">
    <location>
        <begin position="24"/>
        <end position="267"/>
    </location>
</feature>
<dbReference type="RefSeq" id="WP_015746710.1">
    <property type="nucleotide sequence ID" value="NC_013235.1"/>
</dbReference>
<evidence type="ECO:0000313" key="3">
    <source>
        <dbReference type="Proteomes" id="UP000002218"/>
    </source>
</evidence>
<dbReference type="EMBL" id="CP001737">
    <property type="protein sequence ID" value="ACV77803.1"/>
    <property type="molecule type" value="Genomic_DNA"/>
</dbReference>
<dbReference type="InterPro" id="IPR000073">
    <property type="entry name" value="AB_hydrolase_1"/>
</dbReference>
<dbReference type="PANTHER" id="PTHR43798:SF33">
    <property type="entry name" value="HYDROLASE, PUTATIVE (AFU_ORTHOLOGUE AFUA_2G14860)-RELATED"/>
    <property type="match status" value="1"/>
</dbReference>
<reference evidence="2 3" key="2">
    <citation type="journal article" date="2010" name="Stand. Genomic Sci.">
        <title>Complete genome sequence of Nakamurella multipartita type strain (Y-104).</title>
        <authorList>
            <person name="Tice H."/>
            <person name="Mayilraj S."/>
            <person name="Sims D."/>
            <person name="Lapidus A."/>
            <person name="Nolan M."/>
            <person name="Lucas S."/>
            <person name="Glavina Del Rio T."/>
            <person name="Copeland A."/>
            <person name="Cheng J.F."/>
            <person name="Meincke L."/>
            <person name="Bruce D."/>
            <person name="Goodwin L."/>
            <person name="Pitluck S."/>
            <person name="Ivanova N."/>
            <person name="Mavromatis K."/>
            <person name="Ovchinnikova G."/>
            <person name="Pati A."/>
            <person name="Chen A."/>
            <person name="Palaniappan K."/>
            <person name="Land M."/>
            <person name="Hauser L."/>
            <person name="Chang Y.J."/>
            <person name="Jeffries C.D."/>
            <person name="Detter J.C."/>
            <person name="Brettin T."/>
            <person name="Rohde M."/>
            <person name="Goker M."/>
            <person name="Bristow J."/>
            <person name="Eisen J.A."/>
            <person name="Markowitz V."/>
            <person name="Hugenholtz P."/>
            <person name="Kyrpides N.C."/>
            <person name="Klenk H.P."/>
            <person name="Chen F."/>
        </authorList>
    </citation>
    <scope>NUCLEOTIDE SEQUENCE [LARGE SCALE GENOMIC DNA]</scope>
    <source>
        <strain evidence="3">ATCC 700099 / DSM 44233 / CIP 104796 / JCM 9543 / NBRC 105858 / Y-104</strain>
    </source>
</reference>
<gene>
    <name evidence="2" type="ordered locus">Namu_1402</name>
</gene>
<dbReference type="GO" id="GO:0016787">
    <property type="term" value="F:hydrolase activity"/>
    <property type="evidence" value="ECO:0007669"/>
    <property type="project" value="UniProtKB-KW"/>
</dbReference>
<dbReference type="InParanoid" id="C8XEE5"/>
<protein>
    <submittedName>
        <fullName evidence="2">Alpha/beta hydrolase fold protein</fullName>
    </submittedName>
</protein>